<dbReference type="OrthoDB" id="2135668at2759"/>
<dbReference type="Gene3D" id="2.40.70.10">
    <property type="entry name" value="Acid Proteases"/>
    <property type="match status" value="2"/>
</dbReference>
<dbReference type="AlphaFoldDB" id="D2V6X9"/>
<dbReference type="SUPFAM" id="SSF50630">
    <property type="entry name" value="Acid proteases"/>
    <property type="match status" value="1"/>
</dbReference>
<gene>
    <name evidence="5" type="ORF">NAEGRDRAFT_82503</name>
</gene>
<dbReference type="PANTHER" id="PTHR47966:SF51">
    <property type="entry name" value="BETA-SITE APP-CLEAVING ENZYME, ISOFORM A-RELATED"/>
    <property type="match status" value="1"/>
</dbReference>
<dbReference type="PANTHER" id="PTHR47966">
    <property type="entry name" value="BETA-SITE APP-CLEAVING ENZYME, ISOFORM A-RELATED"/>
    <property type="match status" value="1"/>
</dbReference>
<feature type="signal peptide" evidence="3">
    <location>
        <begin position="1"/>
        <end position="22"/>
    </location>
</feature>
<keyword evidence="2" id="KW-1015">Disulfide bond</keyword>
<proteinExistence type="inferred from homology"/>
<keyword evidence="3" id="KW-0732">Signal</keyword>
<dbReference type="RefSeq" id="XP_002680393.1">
    <property type="nucleotide sequence ID" value="XM_002680347.1"/>
</dbReference>
<dbReference type="FunCoup" id="D2V6X9">
    <property type="interactions" value="32"/>
</dbReference>
<evidence type="ECO:0000259" key="4">
    <source>
        <dbReference type="PROSITE" id="PS51767"/>
    </source>
</evidence>
<evidence type="ECO:0000313" key="6">
    <source>
        <dbReference type="Proteomes" id="UP000006671"/>
    </source>
</evidence>
<dbReference type="GO" id="GO:0004190">
    <property type="term" value="F:aspartic-type endopeptidase activity"/>
    <property type="evidence" value="ECO:0007669"/>
    <property type="project" value="InterPro"/>
</dbReference>
<sequence>MRQFTAIISVAIVLALAVCVSGAIPMRNFSKEKMKGVSGESLMVVPLQDYNNFYYYANVHFGSDKSNTFKLMVNTNGGLLTVTSTLCGMQCFRHPKYDSSKSSTYKKDGRQVDWYLGEFEFFGTLANDQMGLILDNGADLTIKNVTFAELVKSDDSFEESFLQFDGFLGLNLSPEPSANYVYSFPSIMDYVVQQKLVSSYVFSIYLSELKNPNQQKQKGKGALVLGGYSTDYYKGPMNFYPIPTGSKNWMIEFDGLKVNGNLVNYLTCGPGTGVKCLATFDTSAYAMFTDPITFSAMQLFANVSLPADCSQIQFSRIPTFTFVIGGNEYSIEPHNFVIENKPPIFGPSVCQGGINKADQLKAGQWIFGSLFQSLFYTVYDKQNMRIGLANAIHN</sequence>
<organism evidence="6">
    <name type="scientific">Naegleria gruberi</name>
    <name type="common">Amoeba</name>
    <dbReference type="NCBI Taxonomy" id="5762"/>
    <lineage>
        <taxon>Eukaryota</taxon>
        <taxon>Discoba</taxon>
        <taxon>Heterolobosea</taxon>
        <taxon>Tetramitia</taxon>
        <taxon>Eutetramitia</taxon>
        <taxon>Vahlkampfiidae</taxon>
        <taxon>Naegleria</taxon>
    </lineage>
</organism>
<evidence type="ECO:0000256" key="1">
    <source>
        <dbReference type="ARBA" id="ARBA00007447"/>
    </source>
</evidence>
<protein>
    <submittedName>
        <fullName evidence="5">Predicted protein</fullName>
    </submittedName>
</protein>
<accession>D2V6X9</accession>
<evidence type="ECO:0000313" key="5">
    <source>
        <dbReference type="EMBL" id="EFC47649.1"/>
    </source>
</evidence>
<reference evidence="5 6" key="1">
    <citation type="journal article" date="2010" name="Cell">
        <title>The genome of Naegleria gruberi illuminates early eukaryotic versatility.</title>
        <authorList>
            <person name="Fritz-Laylin L.K."/>
            <person name="Prochnik S.E."/>
            <person name="Ginger M.L."/>
            <person name="Dacks J.B."/>
            <person name="Carpenter M.L."/>
            <person name="Field M.C."/>
            <person name="Kuo A."/>
            <person name="Paredez A."/>
            <person name="Chapman J."/>
            <person name="Pham J."/>
            <person name="Shu S."/>
            <person name="Neupane R."/>
            <person name="Cipriano M."/>
            <person name="Mancuso J."/>
            <person name="Tu H."/>
            <person name="Salamov A."/>
            <person name="Lindquist E."/>
            <person name="Shapiro H."/>
            <person name="Lucas S."/>
            <person name="Grigoriev I.V."/>
            <person name="Cande W.Z."/>
            <person name="Fulton C."/>
            <person name="Rokhsar D.S."/>
            <person name="Dawson S.C."/>
        </authorList>
    </citation>
    <scope>NUCLEOTIDE SEQUENCE [LARGE SCALE GENOMIC DNA]</scope>
    <source>
        <strain evidence="5 6">NEG-M</strain>
    </source>
</reference>
<dbReference type="eggNOG" id="KOG1339">
    <property type="taxonomic scope" value="Eukaryota"/>
</dbReference>
<dbReference type="PROSITE" id="PS51767">
    <property type="entry name" value="PEPTIDASE_A1"/>
    <property type="match status" value="1"/>
</dbReference>
<dbReference type="Pfam" id="PF00026">
    <property type="entry name" value="Asp"/>
    <property type="match status" value="1"/>
</dbReference>
<evidence type="ECO:0000256" key="3">
    <source>
        <dbReference type="SAM" id="SignalP"/>
    </source>
</evidence>
<dbReference type="GeneID" id="8849143"/>
<dbReference type="Proteomes" id="UP000006671">
    <property type="component" value="Unassembled WGS sequence"/>
</dbReference>
<dbReference type="InterPro" id="IPR034164">
    <property type="entry name" value="Pepsin-like_dom"/>
</dbReference>
<dbReference type="InterPro" id="IPR033121">
    <property type="entry name" value="PEPTIDASE_A1"/>
</dbReference>
<dbReference type="VEuPathDB" id="AmoebaDB:NAEGRDRAFT_82503"/>
<feature type="disulfide bond" evidence="2">
    <location>
        <begin position="87"/>
        <end position="91"/>
    </location>
</feature>
<comment type="similarity">
    <text evidence="1">Belongs to the peptidase A1 family.</text>
</comment>
<dbReference type="InParanoid" id="D2V6X9"/>
<feature type="chain" id="PRO_5003037885" evidence="3">
    <location>
        <begin position="23"/>
        <end position="394"/>
    </location>
</feature>
<feature type="domain" description="Peptidase A1" evidence="4">
    <location>
        <begin position="55"/>
        <end position="389"/>
    </location>
</feature>
<evidence type="ECO:0000256" key="2">
    <source>
        <dbReference type="PIRSR" id="PIRSR601461-2"/>
    </source>
</evidence>
<dbReference type="InterPro" id="IPR021109">
    <property type="entry name" value="Peptidase_aspartic_dom_sf"/>
</dbReference>
<dbReference type="GO" id="GO:0006508">
    <property type="term" value="P:proteolysis"/>
    <property type="evidence" value="ECO:0007669"/>
    <property type="project" value="InterPro"/>
</dbReference>
<dbReference type="EMBL" id="GG738854">
    <property type="protein sequence ID" value="EFC47649.1"/>
    <property type="molecule type" value="Genomic_DNA"/>
</dbReference>
<dbReference type="InterPro" id="IPR001461">
    <property type="entry name" value="Aspartic_peptidase_A1"/>
</dbReference>
<dbReference type="STRING" id="5762.D2V6X9"/>
<keyword evidence="6" id="KW-1185">Reference proteome</keyword>
<dbReference type="CDD" id="cd05471">
    <property type="entry name" value="pepsin_like"/>
    <property type="match status" value="1"/>
</dbReference>
<dbReference type="KEGG" id="ngr:NAEGRDRAFT_82503"/>
<name>D2V6X9_NAEGR</name>
<dbReference type="OMA" id="LANDQMG"/>